<dbReference type="Proteomes" id="UP000270620">
    <property type="component" value="Unassembled WGS sequence"/>
</dbReference>
<proteinExistence type="inferred from homology"/>
<evidence type="ECO:0000256" key="1">
    <source>
        <dbReference type="ARBA" id="ARBA00009820"/>
    </source>
</evidence>
<dbReference type="InterPro" id="IPR011659">
    <property type="entry name" value="WD40"/>
</dbReference>
<dbReference type="EMBL" id="RWBG01000001">
    <property type="protein sequence ID" value="RSK41567.1"/>
    <property type="molecule type" value="Genomic_DNA"/>
</dbReference>
<accession>A0A3R9PMB5</accession>
<dbReference type="SUPFAM" id="SSF82171">
    <property type="entry name" value="DPP6 N-terminal domain-like"/>
    <property type="match status" value="1"/>
</dbReference>
<dbReference type="PANTHER" id="PTHR36842">
    <property type="entry name" value="PROTEIN TOLB HOMOLOG"/>
    <property type="match status" value="1"/>
</dbReference>
<comment type="caution">
    <text evidence="2">The sequence shown here is derived from an EMBL/GenBank/DDBJ whole genome shotgun (WGS) entry which is preliminary data.</text>
</comment>
<evidence type="ECO:0000313" key="2">
    <source>
        <dbReference type="EMBL" id="RSK41567.1"/>
    </source>
</evidence>
<organism evidence="2 3">
    <name type="scientific">Mangrovimonas spongiae</name>
    <dbReference type="NCBI Taxonomy" id="2494697"/>
    <lineage>
        <taxon>Bacteria</taxon>
        <taxon>Pseudomonadati</taxon>
        <taxon>Bacteroidota</taxon>
        <taxon>Flavobacteriia</taxon>
        <taxon>Flavobacteriales</taxon>
        <taxon>Flavobacteriaceae</taxon>
        <taxon>Mangrovimonas</taxon>
    </lineage>
</organism>
<sequence>MKSTFYLLSLLFVITTSCKNEKTKVTDADSGATKWVDTLIYPGEKHFKSLKQLTFGGDNAEAYWSFDDKQLVFQSNNEKWNVSCDQMFLMNVGETWETEIPPMVSTGKGRTTCSYFLPDNKHIIYASTHLGDSVCPETPLRKNGKYIWPIYDSYDIFVADLDGNIVKQLTNEPGYDAEPTVSPKGDKIVFTSTRSGDLELYTMNIDGTDIKQITNELGYDGGAFFSPDGTKLIFRSSRPKTEADIKEYKDLLAEGLVQPTQMELYICNADGSDLRQLTNLGNANWSPFFHPSGEKVIFSSNFESERGFPFNLYMIDLDGKNLERITHSKTFDAFPVFSNDGKKLIFSSNRNNDGTRDTNLFIAEWID</sequence>
<dbReference type="PROSITE" id="PS51257">
    <property type="entry name" value="PROKAR_LIPOPROTEIN"/>
    <property type="match status" value="1"/>
</dbReference>
<protein>
    <submittedName>
        <fullName evidence="2">Uncharacterized protein</fullName>
    </submittedName>
</protein>
<reference evidence="2 3" key="1">
    <citation type="submission" date="2018-12" db="EMBL/GenBank/DDBJ databases">
        <title>Mangrovimonas spongiae sp. nov., a novel member of the genus Mangrovimonas isolated from marine sponge.</title>
        <authorList>
            <person name="Zhuang L."/>
            <person name="Luo L."/>
        </authorList>
    </citation>
    <scope>NUCLEOTIDE SEQUENCE [LARGE SCALE GENOMIC DNA]</scope>
    <source>
        <strain evidence="2 3">HN-E26</strain>
    </source>
</reference>
<keyword evidence="3" id="KW-1185">Reference proteome</keyword>
<evidence type="ECO:0000313" key="3">
    <source>
        <dbReference type="Proteomes" id="UP000270620"/>
    </source>
</evidence>
<dbReference type="PANTHER" id="PTHR36842:SF1">
    <property type="entry name" value="PROTEIN TOLB"/>
    <property type="match status" value="1"/>
</dbReference>
<dbReference type="RefSeq" id="WP_125466562.1">
    <property type="nucleotide sequence ID" value="NZ_RWBG01000001.1"/>
</dbReference>
<dbReference type="Pfam" id="PF07676">
    <property type="entry name" value="PD40"/>
    <property type="match status" value="3"/>
</dbReference>
<name>A0A3R9PMB5_9FLAO</name>
<dbReference type="Gene3D" id="2.120.10.30">
    <property type="entry name" value="TolB, C-terminal domain"/>
    <property type="match status" value="3"/>
</dbReference>
<gene>
    <name evidence="2" type="ORF">EJA19_01450</name>
</gene>
<comment type="similarity">
    <text evidence="1">Belongs to the TolB family.</text>
</comment>
<dbReference type="InterPro" id="IPR011042">
    <property type="entry name" value="6-blade_b-propeller_TolB-like"/>
</dbReference>
<dbReference type="OrthoDB" id="9815657at2"/>
<dbReference type="AlphaFoldDB" id="A0A3R9PMB5"/>